<feature type="domain" description="DUF11" evidence="2">
    <location>
        <begin position="595"/>
        <end position="704"/>
    </location>
</feature>
<dbReference type="EMBL" id="QLMG01000015">
    <property type="protein sequence ID" value="RAK17210.1"/>
    <property type="molecule type" value="Genomic_DNA"/>
</dbReference>
<dbReference type="InterPro" id="IPR013783">
    <property type="entry name" value="Ig-like_fold"/>
</dbReference>
<dbReference type="InterPro" id="IPR001434">
    <property type="entry name" value="OmcB-like_DUF11"/>
</dbReference>
<reference evidence="3 4" key="1">
    <citation type="submission" date="2018-06" db="EMBL/GenBank/DDBJ databases">
        <title>Genomic Encyclopedia of Archaeal and Bacterial Type Strains, Phase II (KMG-II): from individual species to whole genera.</title>
        <authorList>
            <person name="Goeker M."/>
        </authorList>
    </citation>
    <scope>NUCLEOTIDE SEQUENCE [LARGE SCALE GENOMIC DNA]</scope>
    <source>
        <strain evidence="3 4">DSM 22011</strain>
    </source>
</reference>
<dbReference type="NCBIfam" id="TIGR01451">
    <property type="entry name" value="B_ant_repeat"/>
    <property type="match status" value="1"/>
</dbReference>
<keyword evidence="4" id="KW-1185">Reference proteome</keyword>
<feature type="signal peptide" evidence="1">
    <location>
        <begin position="1"/>
        <end position="32"/>
    </location>
</feature>
<dbReference type="SUPFAM" id="SSF117074">
    <property type="entry name" value="Hypothetical protein PA1324"/>
    <property type="match status" value="1"/>
</dbReference>
<accession>A0A327Y841</accession>
<feature type="chain" id="PRO_5016420311" evidence="1">
    <location>
        <begin position="33"/>
        <end position="1917"/>
    </location>
</feature>
<evidence type="ECO:0000313" key="3">
    <source>
        <dbReference type="EMBL" id="RAK17210.1"/>
    </source>
</evidence>
<protein>
    <submittedName>
        <fullName evidence="3">Putative repeat protein (TIGR01451 family)</fullName>
    </submittedName>
</protein>
<dbReference type="Proteomes" id="UP000249165">
    <property type="component" value="Unassembled WGS sequence"/>
</dbReference>
<proteinExistence type="predicted"/>
<organism evidence="3 4">
    <name type="scientific">Salipiger aestuarii</name>
    <dbReference type="NCBI Taxonomy" id="568098"/>
    <lineage>
        <taxon>Bacteria</taxon>
        <taxon>Pseudomonadati</taxon>
        <taxon>Pseudomonadota</taxon>
        <taxon>Alphaproteobacteria</taxon>
        <taxon>Rhodobacterales</taxon>
        <taxon>Roseobacteraceae</taxon>
        <taxon>Salipiger</taxon>
    </lineage>
</organism>
<sequence>MRSFHRFVGKGVARFLVIAAASLCLMSPPASAQQSAAGTIIRNIAQVTYFDTGLGILVTLDSNAVEARVSVVPALEVSGRETLLLSRGAIDQFHFRISNTGNIGLDVTPAIVTSGDASQILNPRLFIDLNGNGMVDANDPEVSGDDSFAISAGQDAQLIYTFQVASGAQPGDSFDVTLTATGQPRLETDEDAAPAIGTGTGRAEIVSATLEIEKFQATQPGDALTRVLYDLRLRNNSDAPVAGYSAIDGTPLRIDGVVVSGVLLRDDVPLNARLEWIDAAAGMTALYHRSGDAQHDYVSTMPDEASEIDAVAFFLAGDFPVGWSADVGFSVAIDEALGAVEVENTAVGFLPTTQGVSRQLSNTVTVALGTGTSGTLNFIDPVTGVQIGSSALDSNLVTRLVSGACNLSSSTDTVQVTLQSIQTGDVETTTARETGPNTGVFVIAPLPVAEMALARPGDGVMASNRGDTVQAQARCGVQSLTTSLIIAPGNFVFDAIGNDPVEGVTVALMDTDTGLEEARVLTDARGYFAFGDIDAGRYSYDIIDAPEWSFPTLRLDFRGFERIITDAAFGGSFAHAGGLLMDSDIPVDPFYGAPIALTKDADRDRVLQGEFVTYTLDLTNNMRQALVGAQIFDRPAYGMTLVSGSVTLEGDEIKDPERDDHGDLLFDLGNIAPLDNAELSYVMSVGAAAREGDLENTALLSGRQAGTGTALQSAPARATVRLDNSGGVFARQGTILGTVFMDCDANGIQDDWREPGIPGVRIVTQEGLFVVTDHNGKYSMPGMRPITHAFQVQAATLPTGTQVTVTRTNDLRRGGSRIVPLRRGELRTENFAVQACTPEAMAEITARQDHFEANAGPDTLRASDMPIEGARNPQRSIRTEAGVATTTQLTPSMLMSAPEAVEDALSRPALAAKARATRRPLEALVKTLDPDPGFLDFADGETLSRRTQNIRIKGKADLTLRLLLNGRAVGADRVGEQTTWAERNVQAAEFVAVKLRPGSNRLVLVGRDGFGIERLRHEITVTAPGDPARIEIIAPAEASADPVSVVPVIVRILDSRGLPVPASATVTLGGDRALWDVTDIRPGTPGVQAYIDNGEATFGLIPPQVSGPDLITVTSGFAKAEARIAFTPNLDERIMIGVVEGAVSLGGKASNVLLPKDQFSHFEDTTTGLRGELYLKGAIRGDALLTLRYSSDQDTEDRLFRDIRGDEYYPIYGDNSERGWDAQSSTNLYIKVEKGRSYVLYGDIAIQPESSAFRLGGMRRVTTGAKAHWENERVSVTVFAARTAQEQQVVEFAGRGVSGPYDLDLGDYVDGSERVERLVRDEDGGDILSTTPLRRGTDYVLDFFTDTITFDDPLSQFDADGNPVSVRVTYEVETDGAERYWLYGGEVNYALSERTTIGARAVHADAPVGNPARERLQSAYVRHETLQGGLWEAEIARSEDSDQVSDMAARLSYGISTETDRLDFEAIYTGSDFMDGGLARPGSTQVRLSYGLDIGTENDLAFSAEYVRDRDEDRTRMTLDAIYSHRFSDGFRGEIGIELERRQHDGEHHDQAALILGAQWTPTQRPGVSVRSQLRLPIAGEDRSPAELTLGMYREAKPGWRVHNEVEFEFDDEMVMTRSRFGMTYQLNDWLSGTTEMTETSGDREETMMQGFGAVWQVNDLTTLRADIEHSRGAQTGADRLTSVALGAKWHNTPETVVGDADLDITVEEQGNTYYAGLGMAAQLDNDWAVLGRTRIAIDTRDGKDKLRARTRIGASYRPVEDPRLDVLAWYEHRLEKQYGRTETHLWSVDASYEANADLRLNGKYAGQHQRVSGGNIDASTTTQLLQAGAYMDFADDRFQIGLNAAHLWDSRGGSTSGLGAELGFSPAAGTLLAVGYNAVNGRVAGMADLYQEGFYFRFNLLLDDSLWDRLDGFLGN</sequence>
<dbReference type="RefSeq" id="WP_205912165.1">
    <property type="nucleotide sequence ID" value="NZ_LIQE01000060.1"/>
</dbReference>
<keyword evidence="1" id="KW-0732">Signal</keyword>
<dbReference type="SUPFAM" id="SSF49478">
    <property type="entry name" value="Cna protein B-type domain"/>
    <property type="match status" value="1"/>
</dbReference>
<dbReference type="InterPro" id="IPR047589">
    <property type="entry name" value="DUF11_rpt"/>
</dbReference>
<name>A0A327Y841_9RHOB</name>
<comment type="caution">
    <text evidence="3">The sequence shown here is derived from an EMBL/GenBank/DDBJ whole genome shotgun (WGS) entry which is preliminary data.</text>
</comment>
<dbReference type="Gene3D" id="2.60.40.10">
    <property type="entry name" value="Immunoglobulins"/>
    <property type="match status" value="2"/>
</dbReference>
<evidence type="ECO:0000313" key="4">
    <source>
        <dbReference type="Proteomes" id="UP000249165"/>
    </source>
</evidence>
<evidence type="ECO:0000259" key="2">
    <source>
        <dbReference type="Pfam" id="PF01345"/>
    </source>
</evidence>
<gene>
    <name evidence="3" type="ORF">ATI53_10158</name>
</gene>
<evidence type="ECO:0000256" key="1">
    <source>
        <dbReference type="SAM" id="SignalP"/>
    </source>
</evidence>
<dbReference type="Pfam" id="PF01345">
    <property type="entry name" value="DUF11"/>
    <property type="match status" value="1"/>
</dbReference>